<evidence type="ECO:0000256" key="1">
    <source>
        <dbReference type="SAM" id="MobiDB-lite"/>
    </source>
</evidence>
<keyword evidence="3" id="KW-1185">Reference proteome</keyword>
<comment type="caution">
    <text evidence="2">The sequence shown here is derived from an EMBL/GenBank/DDBJ whole genome shotgun (WGS) entry which is preliminary data.</text>
</comment>
<feature type="compositionally biased region" description="Acidic residues" evidence="1">
    <location>
        <begin position="1"/>
        <end position="21"/>
    </location>
</feature>
<dbReference type="Proteomes" id="UP000789759">
    <property type="component" value="Unassembled WGS sequence"/>
</dbReference>
<proteinExistence type="predicted"/>
<evidence type="ECO:0000313" key="2">
    <source>
        <dbReference type="EMBL" id="CAG8643447.1"/>
    </source>
</evidence>
<protein>
    <submittedName>
        <fullName evidence="2">23049_t:CDS:1</fullName>
    </submittedName>
</protein>
<evidence type="ECO:0000313" key="3">
    <source>
        <dbReference type="Proteomes" id="UP000789759"/>
    </source>
</evidence>
<sequence>MLNEDMSFEYNEENFEEDVEDFEKYTERTYSEEDFEEYYESNFTTNLKDDY</sequence>
<gene>
    <name evidence="2" type="ORF">CPELLU_LOCUS8969</name>
</gene>
<organism evidence="2 3">
    <name type="scientific">Cetraspora pellucida</name>
    <dbReference type="NCBI Taxonomy" id="1433469"/>
    <lineage>
        <taxon>Eukaryota</taxon>
        <taxon>Fungi</taxon>
        <taxon>Fungi incertae sedis</taxon>
        <taxon>Mucoromycota</taxon>
        <taxon>Glomeromycotina</taxon>
        <taxon>Glomeromycetes</taxon>
        <taxon>Diversisporales</taxon>
        <taxon>Gigasporaceae</taxon>
        <taxon>Cetraspora</taxon>
    </lineage>
</organism>
<name>A0A9N9DLJ3_9GLOM</name>
<reference evidence="2" key="1">
    <citation type="submission" date="2021-06" db="EMBL/GenBank/DDBJ databases">
        <authorList>
            <person name="Kallberg Y."/>
            <person name="Tangrot J."/>
            <person name="Rosling A."/>
        </authorList>
    </citation>
    <scope>NUCLEOTIDE SEQUENCE</scope>
    <source>
        <strain evidence="2">FL966</strain>
    </source>
</reference>
<feature type="region of interest" description="Disordered" evidence="1">
    <location>
        <begin position="1"/>
        <end position="22"/>
    </location>
</feature>
<dbReference type="AlphaFoldDB" id="A0A9N9DLJ3"/>
<accession>A0A9N9DLJ3</accession>
<dbReference type="EMBL" id="CAJVQA010006611">
    <property type="protein sequence ID" value="CAG8643447.1"/>
    <property type="molecule type" value="Genomic_DNA"/>
</dbReference>